<dbReference type="InterPro" id="IPR036477">
    <property type="entry name" value="Formyl_transf_N_sf"/>
</dbReference>
<evidence type="ECO:0000313" key="1">
    <source>
        <dbReference type="EMBL" id="MFD0797132.1"/>
    </source>
</evidence>
<sequence length="329" mass="38316">MEKVDHTSVKEQVIQKLGLKLSVTDEEILRKIHFKRAKQTLPTCCASYLHRTFLKTKDVRFFNEFLWVSENEENSRQAIRDFKSQLNEKGYYTYCYDTDLRTCLNIDAETKKVVKNDFGTHTLCLIGSPFHFVFAYKKLRNLGLRVDVINVKYNSGGLQDLLFNNPIMNLFYRLVFGRKNYFEIDIKNKKELKAITLPKNYDVGFHKLGFIIPQNLIDQFNKGLINDHWGALPLFKGRSTLEYSKLFGAKLVVTNHLIKAEIDSGDILCFTPLHPKRLKRDIYIGLTTRIVRAMALLASDSILPLDNTKGKLFYEMHPYLVDYVKRIAR</sequence>
<keyword evidence="2" id="KW-1185">Reference proteome</keyword>
<gene>
    <name evidence="1" type="ORF">ACFQZJ_06650</name>
</gene>
<dbReference type="Gene3D" id="3.40.50.170">
    <property type="entry name" value="Formyl transferase, N-terminal domain"/>
    <property type="match status" value="1"/>
</dbReference>
<dbReference type="EMBL" id="JBHTHY010000004">
    <property type="protein sequence ID" value="MFD0797132.1"/>
    <property type="molecule type" value="Genomic_DNA"/>
</dbReference>
<dbReference type="RefSeq" id="WP_379933257.1">
    <property type="nucleotide sequence ID" value="NZ_JBHTHY010000004.1"/>
</dbReference>
<evidence type="ECO:0000313" key="2">
    <source>
        <dbReference type="Proteomes" id="UP001597012"/>
    </source>
</evidence>
<accession>A0ABW3B1C9</accession>
<dbReference type="Proteomes" id="UP001597012">
    <property type="component" value="Unassembled WGS sequence"/>
</dbReference>
<organism evidence="1 2">
    <name type="scientific">Maribacter chungangensis</name>
    <dbReference type="NCBI Taxonomy" id="1069117"/>
    <lineage>
        <taxon>Bacteria</taxon>
        <taxon>Pseudomonadati</taxon>
        <taxon>Bacteroidota</taxon>
        <taxon>Flavobacteriia</taxon>
        <taxon>Flavobacteriales</taxon>
        <taxon>Flavobacteriaceae</taxon>
        <taxon>Maribacter</taxon>
    </lineage>
</organism>
<comment type="caution">
    <text evidence="1">The sequence shown here is derived from an EMBL/GenBank/DDBJ whole genome shotgun (WGS) entry which is preliminary data.</text>
</comment>
<reference evidence="2" key="1">
    <citation type="journal article" date="2019" name="Int. J. Syst. Evol. Microbiol.">
        <title>The Global Catalogue of Microorganisms (GCM) 10K type strain sequencing project: providing services to taxonomists for standard genome sequencing and annotation.</title>
        <authorList>
            <consortium name="The Broad Institute Genomics Platform"/>
            <consortium name="The Broad Institute Genome Sequencing Center for Infectious Disease"/>
            <person name="Wu L."/>
            <person name="Ma J."/>
        </authorList>
    </citation>
    <scope>NUCLEOTIDE SEQUENCE [LARGE SCALE GENOMIC DNA]</scope>
    <source>
        <strain evidence="2">CCUG 61948</strain>
    </source>
</reference>
<protein>
    <submittedName>
        <fullName evidence="1">Uncharacterized protein</fullName>
    </submittedName>
</protein>
<proteinExistence type="predicted"/>
<name>A0ABW3B1C9_9FLAO</name>
<dbReference type="SUPFAM" id="SSF53328">
    <property type="entry name" value="Formyltransferase"/>
    <property type="match status" value="1"/>
</dbReference>